<comment type="catalytic activity">
    <reaction evidence="2">
        <text>4-amino-5-aminomethyl-2-methylpyrimidine + H2O = 4-amino-5-hydroxymethyl-2-methylpyrimidine + NH4(+)</text>
        <dbReference type="Rhea" id="RHEA:31799"/>
        <dbReference type="ChEBI" id="CHEBI:15377"/>
        <dbReference type="ChEBI" id="CHEBI:16892"/>
        <dbReference type="ChEBI" id="CHEBI:28938"/>
        <dbReference type="ChEBI" id="CHEBI:63416"/>
        <dbReference type="EC" id="3.5.99.2"/>
    </reaction>
</comment>
<dbReference type="PANTHER" id="PTHR43198">
    <property type="entry name" value="BIFUNCTIONAL TH2 PROTEIN"/>
    <property type="match status" value="1"/>
</dbReference>
<comment type="pathway">
    <text evidence="1 2">Cofactor biosynthesis; thiamine diphosphate biosynthesis.</text>
</comment>
<dbReference type="InterPro" id="IPR016084">
    <property type="entry name" value="Haem_Oase-like_multi-hlx"/>
</dbReference>
<keyword evidence="2" id="KW-0784">Thiamine biosynthesis</keyword>
<accession>A0A7W3QQN4</accession>
<dbReference type="GO" id="GO:0009228">
    <property type="term" value="P:thiamine biosynthetic process"/>
    <property type="evidence" value="ECO:0007669"/>
    <property type="project" value="UniProtKB-KW"/>
</dbReference>
<evidence type="ECO:0000256" key="1">
    <source>
        <dbReference type="ARBA" id="ARBA00004948"/>
    </source>
</evidence>
<proteinExistence type="inferred from homology"/>
<comment type="similarity">
    <text evidence="2">Belongs to the TenA family.</text>
</comment>
<dbReference type="EMBL" id="JACJIA010000012">
    <property type="protein sequence ID" value="MBA8955468.1"/>
    <property type="molecule type" value="Genomic_DNA"/>
</dbReference>
<dbReference type="UniPathway" id="UPA00060"/>
<feature type="domain" description="Thiaminase-2/PQQC" evidence="3">
    <location>
        <begin position="17"/>
        <end position="208"/>
    </location>
</feature>
<dbReference type="CDD" id="cd19365">
    <property type="entry name" value="TenA_C-like"/>
    <property type="match status" value="1"/>
</dbReference>
<organism evidence="4 5">
    <name type="scientific">Actinomadura namibiensis</name>
    <dbReference type="NCBI Taxonomy" id="182080"/>
    <lineage>
        <taxon>Bacteria</taxon>
        <taxon>Bacillati</taxon>
        <taxon>Actinomycetota</taxon>
        <taxon>Actinomycetes</taxon>
        <taxon>Streptosporangiales</taxon>
        <taxon>Thermomonosporaceae</taxon>
        <taxon>Actinomadura</taxon>
    </lineage>
</organism>
<dbReference type="RefSeq" id="WP_182847477.1">
    <property type="nucleotide sequence ID" value="NZ_BAAALP010000028.1"/>
</dbReference>
<dbReference type="Pfam" id="PF03070">
    <property type="entry name" value="TENA_THI-4"/>
    <property type="match status" value="1"/>
</dbReference>
<comment type="function">
    <text evidence="2">Catalyzes an amino-pyrimidine hydrolysis reaction at the C5' of the pyrimidine moiety of thiamine compounds, a reaction that is part of a thiamine salvage pathway.</text>
</comment>
<reference evidence="4 5" key="1">
    <citation type="submission" date="2020-08" db="EMBL/GenBank/DDBJ databases">
        <title>Genomic Encyclopedia of Type Strains, Phase IV (KMG-IV): sequencing the most valuable type-strain genomes for metagenomic binning, comparative biology and taxonomic classification.</title>
        <authorList>
            <person name="Goeker M."/>
        </authorList>
    </citation>
    <scope>NUCLEOTIDE SEQUENCE [LARGE SCALE GENOMIC DNA]</scope>
    <source>
        <strain evidence="4 5">DSM 44197</strain>
    </source>
</reference>
<dbReference type="GO" id="GO:0005829">
    <property type="term" value="C:cytosol"/>
    <property type="evidence" value="ECO:0007669"/>
    <property type="project" value="TreeGrafter"/>
</dbReference>
<evidence type="ECO:0000313" key="5">
    <source>
        <dbReference type="Proteomes" id="UP000572680"/>
    </source>
</evidence>
<dbReference type="PANTHER" id="PTHR43198:SF2">
    <property type="entry name" value="SI:CH1073-67J19.1-RELATED"/>
    <property type="match status" value="1"/>
</dbReference>
<dbReference type="InterPro" id="IPR050967">
    <property type="entry name" value="Thiamine_Salvage_TenA"/>
</dbReference>
<dbReference type="InterPro" id="IPR004305">
    <property type="entry name" value="Thiaminase-2/PQQC"/>
</dbReference>
<dbReference type="GO" id="GO:0009229">
    <property type="term" value="P:thiamine diphosphate biosynthetic process"/>
    <property type="evidence" value="ECO:0007669"/>
    <property type="project" value="UniProtKB-UniPathway"/>
</dbReference>
<comment type="caution">
    <text evidence="4">The sequence shown here is derived from an EMBL/GenBank/DDBJ whole genome shotgun (WGS) entry which is preliminary data.</text>
</comment>
<dbReference type="SUPFAM" id="SSF48613">
    <property type="entry name" value="Heme oxygenase-like"/>
    <property type="match status" value="1"/>
</dbReference>
<dbReference type="Gene3D" id="1.20.910.10">
    <property type="entry name" value="Heme oxygenase-like"/>
    <property type="match status" value="1"/>
</dbReference>
<comment type="catalytic activity">
    <reaction evidence="2">
        <text>thiamine + H2O = 5-(2-hydroxyethyl)-4-methylthiazole + 4-amino-5-hydroxymethyl-2-methylpyrimidine + H(+)</text>
        <dbReference type="Rhea" id="RHEA:17509"/>
        <dbReference type="ChEBI" id="CHEBI:15377"/>
        <dbReference type="ChEBI" id="CHEBI:15378"/>
        <dbReference type="ChEBI" id="CHEBI:16892"/>
        <dbReference type="ChEBI" id="CHEBI:17957"/>
        <dbReference type="ChEBI" id="CHEBI:18385"/>
        <dbReference type="EC" id="3.5.99.2"/>
    </reaction>
</comment>
<evidence type="ECO:0000256" key="2">
    <source>
        <dbReference type="RuleBase" id="RU363093"/>
    </source>
</evidence>
<dbReference type="GO" id="GO:0050334">
    <property type="term" value="F:thiaminase activity"/>
    <property type="evidence" value="ECO:0007669"/>
    <property type="project" value="UniProtKB-EC"/>
</dbReference>
<evidence type="ECO:0000313" key="4">
    <source>
        <dbReference type="EMBL" id="MBA8955468.1"/>
    </source>
</evidence>
<keyword evidence="2 4" id="KW-0378">Hydrolase</keyword>
<protein>
    <recommendedName>
        <fullName evidence="2">Aminopyrimidine aminohydrolase</fullName>
        <ecNumber evidence="2">3.5.99.2</ecNumber>
    </recommendedName>
</protein>
<keyword evidence="5" id="KW-1185">Reference proteome</keyword>
<dbReference type="InterPro" id="IPR027574">
    <property type="entry name" value="Thiaminase_II"/>
</dbReference>
<gene>
    <name evidence="4" type="ORF">HNR61_007144</name>
</gene>
<dbReference type="AlphaFoldDB" id="A0A7W3QQN4"/>
<dbReference type="NCBIfam" id="TIGR04306">
    <property type="entry name" value="salvage_TenA"/>
    <property type="match status" value="1"/>
</dbReference>
<dbReference type="Proteomes" id="UP000572680">
    <property type="component" value="Unassembled WGS sequence"/>
</dbReference>
<name>A0A7W3QQN4_ACTNM</name>
<sequence>MGFTSELWESGAATYERIRVHPFVQGLTSGDLDRAAFRHYIAQDSHYLREYARALNVVAAKAPTPEGTALFGEHATNANAVERALHAGFLDELGGVDQPASPTTVAYTNFLLATAHTGSFAEGLAAVLPCYWIYARVGADLVDRSSPDPLYARWIATYGGDGFQKIVDDVLTVTDRHAEGLGPAERAAMLHHYATAARYEWMFWDAAHRRETWPIPLA</sequence>
<dbReference type="EC" id="3.5.99.2" evidence="2"/>
<evidence type="ECO:0000259" key="3">
    <source>
        <dbReference type="Pfam" id="PF03070"/>
    </source>
</evidence>